<name>A0A2P5DEM5_PARAD</name>
<sequence>MNLIIFSVTYTGFSFASLGRQVCVCFFFFFFFFGLERGSQLCSHVIWVLIIDIWIKPSYSISSMLAPHCTLSSWLRLIIFFRWTKLYVTLTTKTEMAIQVDMNSHQKR</sequence>
<keyword evidence="1" id="KW-1133">Transmembrane helix</keyword>
<feature type="transmembrane region" description="Helical" evidence="1">
    <location>
        <begin position="12"/>
        <end position="34"/>
    </location>
</feature>
<dbReference type="Proteomes" id="UP000237105">
    <property type="component" value="Unassembled WGS sequence"/>
</dbReference>
<evidence type="ECO:0000313" key="3">
    <source>
        <dbReference type="Proteomes" id="UP000237105"/>
    </source>
</evidence>
<proteinExistence type="predicted"/>
<comment type="caution">
    <text evidence="2">The sequence shown here is derived from an EMBL/GenBank/DDBJ whole genome shotgun (WGS) entry which is preliminary data.</text>
</comment>
<protein>
    <submittedName>
        <fullName evidence="2">Uncharacterized protein</fullName>
    </submittedName>
</protein>
<dbReference type="AlphaFoldDB" id="A0A2P5DEM5"/>
<keyword evidence="1" id="KW-0812">Transmembrane</keyword>
<accession>A0A2P5DEM5</accession>
<gene>
    <name evidence="2" type="ORF">PanWU01x14_071840</name>
</gene>
<evidence type="ECO:0000313" key="2">
    <source>
        <dbReference type="EMBL" id="PON71729.1"/>
    </source>
</evidence>
<keyword evidence="3" id="KW-1185">Reference proteome</keyword>
<keyword evidence="1" id="KW-0472">Membrane</keyword>
<reference evidence="3" key="1">
    <citation type="submission" date="2016-06" db="EMBL/GenBank/DDBJ databases">
        <title>Parallel loss of symbiosis genes in relatives of nitrogen-fixing non-legume Parasponia.</title>
        <authorList>
            <person name="Van Velzen R."/>
            <person name="Holmer R."/>
            <person name="Bu F."/>
            <person name="Rutten L."/>
            <person name="Van Zeijl A."/>
            <person name="Liu W."/>
            <person name="Santuari L."/>
            <person name="Cao Q."/>
            <person name="Sharma T."/>
            <person name="Shen D."/>
            <person name="Roswanjaya Y."/>
            <person name="Wardhani T."/>
            <person name="Kalhor M.S."/>
            <person name="Jansen J."/>
            <person name="Van den Hoogen J."/>
            <person name="Gungor B."/>
            <person name="Hartog M."/>
            <person name="Hontelez J."/>
            <person name="Verver J."/>
            <person name="Yang W.-C."/>
            <person name="Schijlen E."/>
            <person name="Repin R."/>
            <person name="Schilthuizen M."/>
            <person name="Schranz E."/>
            <person name="Heidstra R."/>
            <person name="Miyata K."/>
            <person name="Fedorova E."/>
            <person name="Kohlen W."/>
            <person name="Bisseling T."/>
            <person name="Smit S."/>
            <person name="Geurts R."/>
        </authorList>
    </citation>
    <scope>NUCLEOTIDE SEQUENCE [LARGE SCALE GENOMIC DNA]</scope>
    <source>
        <strain evidence="3">cv. WU1-14</strain>
    </source>
</reference>
<organism evidence="2 3">
    <name type="scientific">Parasponia andersonii</name>
    <name type="common">Sponia andersonii</name>
    <dbReference type="NCBI Taxonomy" id="3476"/>
    <lineage>
        <taxon>Eukaryota</taxon>
        <taxon>Viridiplantae</taxon>
        <taxon>Streptophyta</taxon>
        <taxon>Embryophyta</taxon>
        <taxon>Tracheophyta</taxon>
        <taxon>Spermatophyta</taxon>
        <taxon>Magnoliopsida</taxon>
        <taxon>eudicotyledons</taxon>
        <taxon>Gunneridae</taxon>
        <taxon>Pentapetalae</taxon>
        <taxon>rosids</taxon>
        <taxon>fabids</taxon>
        <taxon>Rosales</taxon>
        <taxon>Cannabaceae</taxon>
        <taxon>Parasponia</taxon>
    </lineage>
</organism>
<dbReference type="EMBL" id="JXTB01000043">
    <property type="protein sequence ID" value="PON71729.1"/>
    <property type="molecule type" value="Genomic_DNA"/>
</dbReference>
<evidence type="ECO:0000256" key="1">
    <source>
        <dbReference type="SAM" id="Phobius"/>
    </source>
</evidence>